<name>B0P7V2_9FIRM</name>
<keyword evidence="2" id="KW-1185">Reference proteome</keyword>
<dbReference type="HOGENOM" id="CLU_762160_0_0_9"/>
<reference evidence="1" key="1">
    <citation type="submission" date="2007-11" db="EMBL/GenBank/DDBJ databases">
        <authorList>
            <person name="Fulton L."/>
            <person name="Clifton S."/>
            <person name="Fulton B."/>
            <person name="Xu J."/>
            <person name="Minx P."/>
            <person name="Pepin K.H."/>
            <person name="Johnson M."/>
            <person name="Thiruvilangam P."/>
            <person name="Bhonagiri V."/>
            <person name="Nash W.E."/>
            <person name="Mardis E.R."/>
            <person name="Wilson R.K."/>
        </authorList>
    </citation>
    <scope>NUCLEOTIDE SEQUENCE [LARGE SCALE GENOMIC DNA]</scope>
    <source>
        <strain evidence="1">DSM 17241</strain>
    </source>
</reference>
<evidence type="ECO:0000313" key="1">
    <source>
        <dbReference type="EMBL" id="EDS12605.1"/>
    </source>
</evidence>
<dbReference type="AlphaFoldDB" id="B0P7V2"/>
<evidence type="ECO:0000313" key="2">
    <source>
        <dbReference type="Proteomes" id="UP000003803"/>
    </source>
</evidence>
<proteinExistence type="predicted"/>
<gene>
    <name evidence="1" type="ORF">ANACOL_00841</name>
</gene>
<protein>
    <submittedName>
        <fullName evidence="1">Uncharacterized protein</fullName>
    </submittedName>
</protein>
<dbReference type="EMBL" id="ABGD02000006">
    <property type="protein sequence ID" value="EDS12605.1"/>
    <property type="molecule type" value="Genomic_DNA"/>
</dbReference>
<organism evidence="1 2">
    <name type="scientific">Anaerotruncus colihominis DSM 17241</name>
    <dbReference type="NCBI Taxonomy" id="445972"/>
    <lineage>
        <taxon>Bacteria</taxon>
        <taxon>Bacillati</taxon>
        <taxon>Bacillota</taxon>
        <taxon>Clostridia</taxon>
        <taxon>Eubacteriales</taxon>
        <taxon>Oscillospiraceae</taxon>
        <taxon>Anaerotruncus</taxon>
    </lineage>
</organism>
<sequence>MEFNIFRVVRKIKRSINMLPIKSAFKYKLFVFNKPLFIRSVLESRQAAPDHSQTCDMGAKRFIRFDNLSKLQARAQRCVRTALFSACNAPFTAIVNRRYARHRIEQGIGVIKMGTVAQHGCKTVDIVVIDKIIKTQIFIDAAVSKLPVQGISDFKIVFVIVRGIKALLTLIVGDGIKHIGIGPSIVVAMDDLAHQPEIRAFLTAVAAQPSEKGRIHTVSRIKPQAVDSKFVHPHADRAKQMINDLWILQIQLNKIKVPLPALIPEGVAHRAAAAEVEIMKPSAISGCLAVFTHIFKCPEGASDMVKDAVKYNADTMRMERFTNFFEICVGSKPPVKRIIIGRIVSMLARLKDRAEVDGIDMQL</sequence>
<comment type="caution">
    <text evidence="1">The sequence shown here is derived from an EMBL/GenBank/DDBJ whole genome shotgun (WGS) entry which is preliminary data.</text>
</comment>
<dbReference type="Proteomes" id="UP000003803">
    <property type="component" value="Unassembled WGS sequence"/>
</dbReference>
<accession>B0P7V2</accession>
<reference evidence="1" key="2">
    <citation type="submission" date="2013-09" db="EMBL/GenBank/DDBJ databases">
        <title>Draft genome sequence of Anaerotruncus colihominis(DSM 17241).</title>
        <authorList>
            <person name="Sudarsanam P."/>
            <person name="Ley R."/>
            <person name="Guruge J."/>
            <person name="Turnbaugh P.J."/>
            <person name="Mahowald M."/>
            <person name="Liep D."/>
            <person name="Gordon J."/>
        </authorList>
    </citation>
    <scope>NUCLEOTIDE SEQUENCE</scope>
    <source>
        <strain evidence="1">DSM 17241</strain>
    </source>
</reference>